<reference evidence="2 3" key="1">
    <citation type="submission" date="2016-09" db="EMBL/GenBank/DDBJ databases">
        <title>Complete genome sequencing of Streptomyces lydicus 103 and metabolic pathways analysis of antibiotic biosynthesis.</title>
        <authorList>
            <person name="Jia N."/>
            <person name="Ding M.-Z."/>
            <person name="Gao F."/>
            <person name="Yuan Y.-J."/>
        </authorList>
    </citation>
    <scope>NUCLEOTIDE SEQUENCE [LARGE SCALE GENOMIC DNA]</scope>
    <source>
        <strain evidence="2 3">103</strain>
    </source>
</reference>
<dbReference type="RefSeq" id="WP_069570781.1">
    <property type="nucleotide sequence ID" value="NZ_CP017157.1"/>
</dbReference>
<name>A0A1D7VPH9_9ACTN</name>
<accession>A0A1D7VPH9</accession>
<organism evidence="2 3">
    <name type="scientific">Streptomyces lydicus</name>
    <dbReference type="NCBI Taxonomy" id="47763"/>
    <lineage>
        <taxon>Bacteria</taxon>
        <taxon>Bacillati</taxon>
        <taxon>Actinomycetota</taxon>
        <taxon>Actinomycetes</taxon>
        <taxon>Kitasatosporales</taxon>
        <taxon>Streptomycetaceae</taxon>
        <taxon>Streptomyces</taxon>
    </lineage>
</organism>
<keyword evidence="3" id="KW-1185">Reference proteome</keyword>
<dbReference type="InterPro" id="IPR007803">
    <property type="entry name" value="Asp/Arg/Pro-Hydrxlase"/>
</dbReference>
<dbReference type="SUPFAM" id="SSF51197">
    <property type="entry name" value="Clavaminate synthase-like"/>
    <property type="match status" value="1"/>
</dbReference>
<evidence type="ECO:0000313" key="3">
    <source>
        <dbReference type="Proteomes" id="UP000094094"/>
    </source>
</evidence>
<dbReference type="Proteomes" id="UP000094094">
    <property type="component" value="Chromosome"/>
</dbReference>
<dbReference type="Pfam" id="PF05118">
    <property type="entry name" value="Asp_Arg_Hydrox"/>
    <property type="match status" value="1"/>
</dbReference>
<dbReference type="AlphaFoldDB" id="A0A1D7VPH9"/>
<dbReference type="KEGG" id="slc:SL103_22625"/>
<evidence type="ECO:0000313" key="2">
    <source>
        <dbReference type="EMBL" id="AOP48659.1"/>
    </source>
</evidence>
<feature type="domain" description="Aspartyl/asparaginy/proline hydroxylase" evidence="1">
    <location>
        <begin position="82"/>
        <end position="187"/>
    </location>
</feature>
<proteinExistence type="predicted"/>
<evidence type="ECO:0000259" key="1">
    <source>
        <dbReference type="Pfam" id="PF05118"/>
    </source>
</evidence>
<dbReference type="Gene3D" id="2.60.120.330">
    <property type="entry name" value="B-lactam Antibiotic, Isopenicillin N Synthase, Chain"/>
    <property type="match status" value="1"/>
</dbReference>
<protein>
    <recommendedName>
        <fullName evidence="1">Aspartyl/asparaginy/proline hydroxylase domain-containing protein</fullName>
    </recommendedName>
</protein>
<dbReference type="InterPro" id="IPR027443">
    <property type="entry name" value="IPNS-like_sf"/>
</dbReference>
<gene>
    <name evidence="2" type="ORF">SL103_22625</name>
</gene>
<sequence length="326" mass="36576">MNVNDSSTPAEAVRLLPALDADRLVADLMTARDHLWDEQSSYTNGRVSRWAEQDWRCLSVRSPDGDKKRTDPGGPGSAEFADTEWLDHMPYVREVLRSIPGPLYAVRFMDLGPGVVGYRHSDPKFAPDWGMARLHIPVTTHEDASLDLDGEIHRWQPGEFWFGDFSRKHQIQNLGPEHRVHLVVDVLVTPELARLFPADWADYFNGPEVLYNRPTVALTDRERKAARCSFDAPAHLLEIEEFGSLTGPQPQAGFSIVDTGTGLAVRSPQDHLFPLAALGGNEYRLVGWSEERTLTTRLDGPRPEVELTYRKGHRSERLLVPATPAA</sequence>
<dbReference type="EMBL" id="CP017157">
    <property type="protein sequence ID" value="AOP48659.1"/>
    <property type="molecule type" value="Genomic_DNA"/>
</dbReference>